<dbReference type="OrthoDB" id="5814538at2759"/>
<dbReference type="Proteomes" id="UP000271889">
    <property type="component" value="Unassembled WGS sequence"/>
</dbReference>
<evidence type="ECO:0000313" key="3">
    <source>
        <dbReference type="Proteomes" id="UP000271889"/>
    </source>
</evidence>
<evidence type="ECO:0000313" key="2">
    <source>
        <dbReference type="EMBL" id="VDN23588.1"/>
    </source>
</evidence>
<accession>A0A3P7MM36</accession>
<sequence length="224" mass="24711">MLEAEDTSKPWKTLFYRFIFSTIPKDDKLSSEEVKTIHSGLLELVERYTTIKAYRVCQDAISGEEEAEPCSSSSGFDESSDNQDGTDAELAEIQNKVEAEKASENTSATSSSSLPKQSMGEEFRALTGKGTPSSCTLTLTEKVVSPLHSPKEVDVEENGDNKTKCSLSTIPRPSLRAGRCFYKGRRLLRHKKEADKKEAENCIGFEGGEEMEEDEEEPVLPGGI</sequence>
<proteinExistence type="predicted"/>
<reference evidence="2 3" key="1">
    <citation type="submission" date="2018-11" db="EMBL/GenBank/DDBJ databases">
        <authorList>
            <consortium name="Pathogen Informatics"/>
        </authorList>
    </citation>
    <scope>NUCLEOTIDE SEQUENCE [LARGE SCALE GENOMIC DNA]</scope>
</reference>
<feature type="compositionally biased region" description="Acidic residues" evidence="1">
    <location>
        <begin position="78"/>
        <end position="87"/>
    </location>
</feature>
<name>A0A3P7MM36_CYLGO</name>
<feature type="compositionally biased region" description="Acidic residues" evidence="1">
    <location>
        <begin position="207"/>
        <end position="218"/>
    </location>
</feature>
<evidence type="ECO:0000256" key="1">
    <source>
        <dbReference type="SAM" id="MobiDB-lite"/>
    </source>
</evidence>
<dbReference type="EMBL" id="UYRV01107610">
    <property type="protein sequence ID" value="VDN23588.1"/>
    <property type="molecule type" value="Genomic_DNA"/>
</dbReference>
<feature type="region of interest" description="Disordered" evidence="1">
    <location>
        <begin position="65"/>
        <end position="87"/>
    </location>
</feature>
<keyword evidence="3" id="KW-1185">Reference proteome</keyword>
<feature type="region of interest" description="Disordered" evidence="1">
    <location>
        <begin position="99"/>
        <end position="131"/>
    </location>
</feature>
<protein>
    <submittedName>
        <fullName evidence="2">Uncharacterized protein</fullName>
    </submittedName>
</protein>
<gene>
    <name evidence="2" type="ORF">CGOC_LOCUS9618</name>
</gene>
<dbReference type="AlphaFoldDB" id="A0A3P7MM36"/>
<feature type="compositionally biased region" description="Low complexity" evidence="1">
    <location>
        <begin position="104"/>
        <end position="113"/>
    </location>
</feature>
<feature type="region of interest" description="Disordered" evidence="1">
    <location>
        <begin position="203"/>
        <end position="224"/>
    </location>
</feature>
<organism evidence="2 3">
    <name type="scientific">Cylicostephanus goldi</name>
    <name type="common">Nematode worm</name>
    <dbReference type="NCBI Taxonomy" id="71465"/>
    <lineage>
        <taxon>Eukaryota</taxon>
        <taxon>Metazoa</taxon>
        <taxon>Ecdysozoa</taxon>
        <taxon>Nematoda</taxon>
        <taxon>Chromadorea</taxon>
        <taxon>Rhabditida</taxon>
        <taxon>Rhabditina</taxon>
        <taxon>Rhabditomorpha</taxon>
        <taxon>Strongyloidea</taxon>
        <taxon>Strongylidae</taxon>
        <taxon>Cylicostephanus</taxon>
    </lineage>
</organism>